<name>A0ACB7CAW2_9ASCO</name>
<gene>
    <name evidence="1" type="ORF">PORY_002591</name>
</gene>
<reference evidence="1 2" key="1">
    <citation type="journal article" date="2021" name="Commun. Biol.">
        <title>Genomic insights into the host specific adaptation of the Pneumocystis genus.</title>
        <authorList>
            <person name="Cisse O.H."/>
            <person name="Ma L."/>
            <person name="Dekker J.P."/>
            <person name="Khil P.P."/>
            <person name="Youn J.-H."/>
            <person name="Brenchley J.M."/>
            <person name="Blair R."/>
            <person name="Pahar B."/>
            <person name="Chabe M."/>
            <person name="Van Rompay K.K.A."/>
            <person name="Keesler R."/>
            <person name="Sukura A."/>
            <person name="Hirsch V."/>
            <person name="Kutty G."/>
            <person name="Liu Y."/>
            <person name="Peng L."/>
            <person name="Chen J."/>
            <person name="Song J."/>
            <person name="Weissenbacher-Lang C."/>
            <person name="Xu J."/>
            <person name="Upham N.S."/>
            <person name="Stajich J.E."/>
            <person name="Cuomo C.A."/>
            <person name="Cushion M.T."/>
            <person name="Kovacs J.A."/>
        </authorList>
    </citation>
    <scope>NUCLEOTIDE SEQUENCE [LARGE SCALE GENOMIC DNA]</scope>
    <source>
        <strain evidence="1 2">RABM</strain>
    </source>
</reference>
<sequence>MNGISENQTLKRFKSDLKVKDKNENQNIKGSYLFSPFRTIGYVSNHVPFDIMIRGTSFILSTCVGHNIQIYDCAKLNLLFVTPKTEKKISFICSWNDFVFAAVEQEIFVYRKGKLVLELSMKQTCEGNIMLMDAFSGYLVTYTDRNHLTVWNVLSQGNFPGIFLNNCAYITEIYSEIEFGKKSRVLCMIHPATYLNKLILGKIDGTLELWNIRTMKIIYTFSSFNASVTCLEQSPALDIISIGLIDGRIFIYDIKRDKELFQFKQEGKVTSISFRTDGPTIMCSSNDRGDISIWDLSRKRIIYVMYTAHYGSIVKIKFLNGQPLLLSNSIDNSLKEWIFDSSDNIPRLLRYRCGHSAPPSIIRFYGYDSHFILSSSQDRSLRGFSTFNDSQTTELSQKPFVKKSMSLKFSIEELRLPEILSVAIQPAKEKYWNNIITAHKGEKVARLWSWKRRAIEKYVLQTTDKSAIRSVWISICGNFGFIGSSMGTIDMYNMQSKLHRRKFYDDLNGHKKEVTAIVSDSLNKTMVSSSLDGTLKFWKISTGKLVYTLNIGSPITLMTYQKSSDLLAIVSDDLCIRVIDIETTKVVRELWGHTNRITDLVFSYDGRWLISSSLDSTIRTWDLPLGCLIDAFRTPSICTSLDFSPTGDFLATSHIDSFGITLWTNKSQFSHVLIRNIQESEIKTINLPSISKEEDSGIVDISLKNTPSNADIFHKNDYISFKQIDKQILTLSSLSRFKLNTLRNLDIIKLRNKPKEPPKAPEKPPFFLSFLTDVQNDIMPSTSNINGYTDVNNNTSKIIKIKDLSVESKFTALLREGASQKNYIKFIDHLKALNPSSIDFEIRSLSIDSSFSEIIWFLDALTQTLKKRLDFEFIQICMASFLNIHGDIFIENSNNDALKQSLISWEEEHKAASIKLKELVDYCSGVLSFIRS</sequence>
<organism evidence="1 2">
    <name type="scientific">Pneumocystis oryctolagi</name>
    <dbReference type="NCBI Taxonomy" id="42067"/>
    <lineage>
        <taxon>Eukaryota</taxon>
        <taxon>Fungi</taxon>
        <taxon>Dikarya</taxon>
        <taxon>Ascomycota</taxon>
        <taxon>Taphrinomycotina</taxon>
        <taxon>Pneumocystomycetes</taxon>
        <taxon>Pneumocystaceae</taxon>
        <taxon>Pneumocystis</taxon>
    </lineage>
</organism>
<accession>A0ACB7CAW2</accession>
<protein>
    <submittedName>
        <fullName evidence="1">Uncharacterized protein</fullName>
    </submittedName>
</protein>
<proteinExistence type="predicted"/>
<dbReference type="Proteomes" id="UP000768646">
    <property type="component" value="Unassembled WGS sequence"/>
</dbReference>
<evidence type="ECO:0000313" key="2">
    <source>
        <dbReference type="Proteomes" id="UP000768646"/>
    </source>
</evidence>
<keyword evidence="2" id="KW-1185">Reference proteome</keyword>
<comment type="caution">
    <text evidence="1">The sequence shown here is derived from an EMBL/GenBank/DDBJ whole genome shotgun (WGS) entry which is preliminary data.</text>
</comment>
<dbReference type="EMBL" id="JABTEG010000012">
    <property type="protein sequence ID" value="KAG4304068.1"/>
    <property type="molecule type" value="Genomic_DNA"/>
</dbReference>
<evidence type="ECO:0000313" key="1">
    <source>
        <dbReference type="EMBL" id="KAG4304068.1"/>
    </source>
</evidence>